<evidence type="ECO:0000256" key="5">
    <source>
        <dbReference type="ARBA" id="ARBA00023004"/>
    </source>
</evidence>
<sequence>MDLDDEYSSAIFVILLVAILLCLVLRSEKAEPNLKHIPAAGHQNYLLSYIDAFEFAFRGALKLKEGFNKYKGSTFRLSLLNHWLVILPKEYSEDLRKASEEDVCFANMANQFDPSLDPIGHYEAAAYRNIHQLARYVNQNIAFLIFDLKEEIEFSFENAPVDGFADIGWQETDGVRLAIQLTTQVVNRLFVGLPFARHDELKRVSMELTSDIYQPPLMERLLPRKFISIFRVFPSSNRYQRQMRLLMLSFVRVRKDVLNTAEHTGKYKDYDLLSWALHQDGPQQIPDEIAFDLVNLTITTSRMVSMSLAHVLYHLASNPQYVSPMRMEIESLVRQGGWSKESIDRMHKVDSFVKESMKLKCVYCITTARKCLKPFTFSNGMYLPPGALSAVAVEPRHLGSTYSSPDVFDGFRYSRLHEQHRVDDSPTTDRMNSQFQLVTTTADDLAWGYGRHACPGRFFAATVLKMMLAHVLLRYDVKFENGVRPKDVVVGMNRLPDPSVKMLIKKR</sequence>
<dbReference type="InterPro" id="IPR036396">
    <property type="entry name" value="Cyt_P450_sf"/>
</dbReference>
<keyword evidence="8" id="KW-0472">Membrane</keyword>
<reference evidence="9" key="1">
    <citation type="submission" date="2020-11" db="EMBL/GenBank/DDBJ databases">
        <authorList>
            <consortium name="DOE Joint Genome Institute"/>
            <person name="Ahrendt S."/>
            <person name="Riley R."/>
            <person name="Andreopoulos W."/>
            <person name="LaButti K."/>
            <person name="Pangilinan J."/>
            <person name="Ruiz-duenas F.J."/>
            <person name="Barrasa J.M."/>
            <person name="Sanchez-Garcia M."/>
            <person name="Camarero S."/>
            <person name="Miyauchi S."/>
            <person name="Serrano A."/>
            <person name="Linde D."/>
            <person name="Babiker R."/>
            <person name="Drula E."/>
            <person name="Ayuso-Fernandez I."/>
            <person name="Pacheco R."/>
            <person name="Padilla G."/>
            <person name="Ferreira P."/>
            <person name="Barriuso J."/>
            <person name="Kellner H."/>
            <person name="Castanera R."/>
            <person name="Alfaro M."/>
            <person name="Ramirez L."/>
            <person name="Pisabarro A.G."/>
            <person name="Kuo A."/>
            <person name="Tritt A."/>
            <person name="Lipzen A."/>
            <person name="He G."/>
            <person name="Yan M."/>
            <person name="Ng V."/>
            <person name="Cullen D."/>
            <person name="Martin F."/>
            <person name="Rosso M.-N."/>
            <person name="Henrissat B."/>
            <person name="Hibbett D."/>
            <person name="Martinez A.T."/>
            <person name="Grigoriev I.V."/>
        </authorList>
    </citation>
    <scope>NUCLEOTIDE SEQUENCE</scope>
    <source>
        <strain evidence="9">AH 44721</strain>
    </source>
</reference>
<dbReference type="GO" id="GO:0016705">
    <property type="term" value="F:oxidoreductase activity, acting on paired donors, with incorporation or reduction of molecular oxygen"/>
    <property type="evidence" value="ECO:0007669"/>
    <property type="project" value="InterPro"/>
</dbReference>
<evidence type="ECO:0000256" key="3">
    <source>
        <dbReference type="ARBA" id="ARBA00022723"/>
    </source>
</evidence>
<evidence type="ECO:0000256" key="1">
    <source>
        <dbReference type="ARBA" id="ARBA00001971"/>
    </source>
</evidence>
<dbReference type="Proteomes" id="UP000724874">
    <property type="component" value="Unassembled WGS sequence"/>
</dbReference>
<keyword evidence="7" id="KW-0503">Monooxygenase</keyword>
<dbReference type="Pfam" id="PF00067">
    <property type="entry name" value="p450"/>
    <property type="match status" value="1"/>
</dbReference>
<keyword evidence="10" id="KW-1185">Reference proteome</keyword>
<dbReference type="PANTHER" id="PTHR46206">
    <property type="entry name" value="CYTOCHROME P450"/>
    <property type="match status" value="1"/>
</dbReference>
<dbReference type="SUPFAM" id="SSF48264">
    <property type="entry name" value="Cytochrome P450"/>
    <property type="match status" value="1"/>
</dbReference>
<keyword evidence="5 6" id="KW-0408">Iron</keyword>
<proteinExistence type="inferred from homology"/>
<feature type="binding site" description="axial binding residue" evidence="6">
    <location>
        <position position="454"/>
    </location>
    <ligand>
        <name>heme</name>
        <dbReference type="ChEBI" id="CHEBI:30413"/>
    </ligand>
    <ligandPart>
        <name>Fe</name>
        <dbReference type="ChEBI" id="CHEBI:18248"/>
    </ligandPart>
</feature>
<dbReference type="InterPro" id="IPR001128">
    <property type="entry name" value="Cyt_P450"/>
</dbReference>
<dbReference type="InterPro" id="IPR002403">
    <property type="entry name" value="Cyt_P450_E_grp-IV"/>
</dbReference>
<evidence type="ECO:0000256" key="7">
    <source>
        <dbReference type="RuleBase" id="RU000461"/>
    </source>
</evidence>
<keyword evidence="8" id="KW-0812">Transmembrane</keyword>
<evidence type="ECO:0000313" key="10">
    <source>
        <dbReference type="Proteomes" id="UP000724874"/>
    </source>
</evidence>
<comment type="similarity">
    <text evidence="2 7">Belongs to the cytochrome P450 family.</text>
</comment>
<dbReference type="InterPro" id="IPR017972">
    <property type="entry name" value="Cyt_P450_CS"/>
</dbReference>
<accession>A0A9P5P0J5</accession>
<organism evidence="9 10">
    <name type="scientific">Gymnopilus junonius</name>
    <name type="common">Spectacular rustgill mushroom</name>
    <name type="synonym">Gymnopilus spectabilis subsp. junonius</name>
    <dbReference type="NCBI Taxonomy" id="109634"/>
    <lineage>
        <taxon>Eukaryota</taxon>
        <taxon>Fungi</taxon>
        <taxon>Dikarya</taxon>
        <taxon>Basidiomycota</taxon>
        <taxon>Agaricomycotina</taxon>
        <taxon>Agaricomycetes</taxon>
        <taxon>Agaricomycetidae</taxon>
        <taxon>Agaricales</taxon>
        <taxon>Agaricineae</taxon>
        <taxon>Hymenogastraceae</taxon>
        <taxon>Gymnopilus</taxon>
    </lineage>
</organism>
<keyword evidence="8" id="KW-1133">Transmembrane helix</keyword>
<dbReference type="Gene3D" id="1.10.630.10">
    <property type="entry name" value="Cytochrome P450"/>
    <property type="match status" value="1"/>
</dbReference>
<keyword evidence="3 6" id="KW-0479">Metal-binding</keyword>
<keyword evidence="6 7" id="KW-0349">Heme</keyword>
<evidence type="ECO:0000256" key="6">
    <source>
        <dbReference type="PIRSR" id="PIRSR602403-1"/>
    </source>
</evidence>
<protein>
    <submittedName>
        <fullName evidence="9">Cytochrome P450</fullName>
    </submittedName>
</protein>
<dbReference type="PROSITE" id="PS00086">
    <property type="entry name" value="CYTOCHROME_P450"/>
    <property type="match status" value="1"/>
</dbReference>
<dbReference type="OrthoDB" id="1844152at2759"/>
<dbReference type="PANTHER" id="PTHR46206:SF4">
    <property type="entry name" value="P450, PUTATIVE (EUROFUNG)-RELATED"/>
    <property type="match status" value="1"/>
</dbReference>
<dbReference type="GO" id="GO:0004497">
    <property type="term" value="F:monooxygenase activity"/>
    <property type="evidence" value="ECO:0007669"/>
    <property type="project" value="UniProtKB-KW"/>
</dbReference>
<evidence type="ECO:0000256" key="2">
    <source>
        <dbReference type="ARBA" id="ARBA00010617"/>
    </source>
</evidence>
<dbReference type="GO" id="GO:0020037">
    <property type="term" value="F:heme binding"/>
    <property type="evidence" value="ECO:0007669"/>
    <property type="project" value="InterPro"/>
</dbReference>
<feature type="transmembrane region" description="Helical" evidence="8">
    <location>
        <begin position="6"/>
        <end position="25"/>
    </location>
</feature>
<evidence type="ECO:0000256" key="8">
    <source>
        <dbReference type="SAM" id="Phobius"/>
    </source>
</evidence>
<dbReference type="PRINTS" id="PR00465">
    <property type="entry name" value="EP450IV"/>
</dbReference>
<comment type="caution">
    <text evidence="9">The sequence shown here is derived from an EMBL/GenBank/DDBJ whole genome shotgun (WGS) entry which is preliminary data.</text>
</comment>
<comment type="cofactor">
    <cofactor evidence="1 6">
        <name>heme</name>
        <dbReference type="ChEBI" id="CHEBI:30413"/>
    </cofactor>
</comment>
<evidence type="ECO:0000256" key="4">
    <source>
        <dbReference type="ARBA" id="ARBA00023002"/>
    </source>
</evidence>
<dbReference type="AlphaFoldDB" id="A0A9P5P0J5"/>
<keyword evidence="4 7" id="KW-0560">Oxidoreductase</keyword>
<dbReference type="CDD" id="cd11041">
    <property type="entry name" value="CYP503A1-like"/>
    <property type="match status" value="1"/>
</dbReference>
<dbReference type="EMBL" id="JADNYJ010000002">
    <property type="protein sequence ID" value="KAF8913038.1"/>
    <property type="molecule type" value="Genomic_DNA"/>
</dbReference>
<evidence type="ECO:0000313" key="9">
    <source>
        <dbReference type="EMBL" id="KAF8913038.1"/>
    </source>
</evidence>
<dbReference type="GO" id="GO:0005506">
    <property type="term" value="F:iron ion binding"/>
    <property type="evidence" value="ECO:0007669"/>
    <property type="project" value="InterPro"/>
</dbReference>
<gene>
    <name evidence="9" type="ORF">CPB84DRAFT_1760198</name>
</gene>
<name>A0A9P5P0J5_GYMJU</name>